<gene>
    <name evidence="6" type="ORF">GOQ27_10655</name>
</gene>
<dbReference type="CDD" id="cd03268">
    <property type="entry name" value="ABC_BcrA_bacitracin_resist"/>
    <property type="match status" value="1"/>
</dbReference>
<dbReference type="GO" id="GO:0005524">
    <property type="term" value="F:ATP binding"/>
    <property type="evidence" value="ECO:0007669"/>
    <property type="project" value="UniProtKB-KW"/>
</dbReference>
<dbReference type="InterPro" id="IPR027417">
    <property type="entry name" value="P-loop_NTPase"/>
</dbReference>
<accession>A0A942Z940</accession>
<evidence type="ECO:0000256" key="1">
    <source>
        <dbReference type="ARBA" id="ARBA00005417"/>
    </source>
</evidence>
<comment type="caution">
    <text evidence="6">The sequence shown here is derived from an EMBL/GenBank/DDBJ whole genome shotgun (WGS) entry which is preliminary data.</text>
</comment>
<reference evidence="6" key="1">
    <citation type="submission" date="2019-12" db="EMBL/GenBank/DDBJ databases">
        <title>Clostridiaceae gen. nov. sp. nov., isolated from sediment in Xinjiang, China.</title>
        <authorList>
            <person name="Zhang R."/>
        </authorList>
    </citation>
    <scope>NUCLEOTIDE SEQUENCE</scope>
    <source>
        <strain evidence="6">D2Q-11</strain>
    </source>
</reference>
<organism evidence="6 7">
    <name type="scientific">Anaeromonas frigoriresistens</name>
    <dbReference type="NCBI Taxonomy" id="2683708"/>
    <lineage>
        <taxon>Bacteria</taxon>
        <taxon>Bacillati</taxon>
        <taxon>Bacillota</taxon>
        <taxon>Tissierellia</taxon>
        <taxon>Tissierellales</taxon>
        <taxon>Thermohalobacteraceae</taxon>
        <taxon>Anaeromonas</taxon>
    </lineage>
</organism>
<dbReference type="RefSeq" id="WP_203366852.1">
    <property type="nucleotide sequence ID" value="NZ_WSFT01000039.1"/>
</dbReference>
<dbReference type="Gene3D" id="3.40.50.300">
    <property type="entry name" value="P-loop containing nucleotide triphosphate hydrolases"/>
    <property type="match status" value="1"/>
</dbReference>
<keyword evidence="4 6" id="KW-0067">ATP-binding</keyword>
<evidence type="ECO:0000256" key="3">
    <source>
        <dbReference type="ARBA" id="ARBA00022741"/>
    </source>
</evidence>
<proteinExistence type="inferred from homology"/>
<protein>
    <submittedName>
        <fullName evidence="6">ABC transporter ATP-binding protein</fullName>
    </submittedName>
</protein>
<evidence type="ECO:0000259" key="5">
    <source>
        <dbReference type="PROSITE" id="PS50893"/>
    </source>
</evidence>
<evidence type="ECO:0000313" key="7">
    <source>
        <dbReference type="Proteomes" id="UP000724672"/>
    </source>
</evidence>
<keyword evidence="3" id="KW-0547">Nucleotide-binding</keyword>
<dbReference type="AlphaFoldDB" id="A0A942Z940"/>
<evidence type="ECO:0000256" key="4">
    <source>
        <dbReference type="ARBA" id="ARBA00022840"/>
    </source>
</evidence>
<dbReference type="PANTHER" id="PTHR43335:SF8">
    <property type="entry name" value="ABC TRANSPORTER, ATP-BINDING PROTEIN"/>
    <property type="match status" value="1"/>
</dbReference>
<keyword evidence="2" id="KW-0813">Transport</keyword>
<dbReference type="EMBL" id="WSFT01000039">
    <property type="protein sequence ID" value="MBS4538928.1"/>
    <property type="molecule type" value="Genomic_DNA"/>
</dbReference>
<keyword evidence="7" id="KW-1185">Reference proteome</keyword>
<dbReference type="InterPro" id="IPR003439">
    <property type="entry name" value="ABC_transporter-like_ATP-bd"/>
</dbReference>
<dbReference type="SMART" id="SM00382">
    <property type="entry name" value="AAA"/>
    <property type="match status" value="1"/>
</dbReference>
<name>A0A942Z940_9FIRM</name>
<feature type="domain" description="ABC transporter" evidence="5">
    <location>
        <begin position="6"/>
        <end position="233"/>
    </location>
</feature>
<dbReference type="Pfam" id="PF00005">
    <property type="entry name" value="ABC_tran"/>
    <property type="match status" value="1"/>
</dbReference>
<sequence length="308" mass="34536">MKKYLIETDNLTKKFDGFAAVNSINLKIPQGGIYGFLGPNGAGKSTTIRMLLGLISPTEGKAKLFDKSIDKDRLDILKKVGSMVENPSYYAHLTAYENLNIIREILNVEKSEIERVLNIVGLLEVKDKKVKKFSMGMKQRLGIAQALIGNPELLILDEPTNGLDPAGIREIRALIKGLPEKLGITVVVSSHILSEIELMATDVGIINKGNLIFQGSLEELQKRSLAQIKIGAEPKKEAIDHLLKRGYQVEERDKYIYIKEFSSPSILTKELVINNFEVYHISEDKSNLEDIFLDITRKENQDEITNIN</sequence>
<dbReference type="PANTHER" id="PTHR43335">
    <property type="entry name" value="ABC TRANSPORTER, ATP-BINDING PROTEIN"/>
    <property type="match status" value="1"/>
</dbReference>
<dbReference type="GO" id="GO:0016887">
    <property type="term" value="F:ATP hydrolysis activity"/>
    <property type="evidence" value="ECO:0007669"/>
    <property type="project" value="InterPro"/>
</dbReference>
<evidence type="ECO:0000313" key="6">
    <source>
        <dbReference type="EMBL" id="MBS4538928.1"/>
    </source>
</evidence>
<dbReference type="PROSITE" id="PS50893">
    <property type="entry name" value="ABC_TRANSPORTER_2"/>
    <property type="match status" value="1"/>
</dbReference>
<dbReference type="InterPro" id="IPR003593">
    <property type="entry name" value="AAA+_ATPase"/>
</dbReference>
<comment type="similarity">
    <text evidence="1">Belongs to the ABC transporter superfamily.</text>
</comment>
<dbReference type="Proteomes" id="UP000724672">
    <property type="component" value="Unassembled WGS sequence"/>
</dbReference>
<evidence type="ECO:0000256" key="2">
    <source>
        <dbReference type="ARBA" id="ARBA00022448"/>
    </source>
</evidence>
<dbReference type="SUPFAM" id="SSF52540">
    <property type="entry name" value="P-loop containing nucleoside triphosphate hydrolases"/>
    <property type="match status" value="1"/>
</dbReference>